<feature type="non-terminal residue" evidence="1">
    <location>
        <position position="1"/>
    </location>
</feature>
<dbReference type="EMBL" id="BDIP01001662">
    <property type="protein sequence ID" value="GIQ84881.1"/>
    <property type="molecule type" value="Genomic_DNA"/>
</dbReference>
<sequence length="565" mass="60294">MPTLGLGTDVQGEGVDVGPRVGAEFSLAQPPCVTTNTTVTYRPHRPFIPPPSVRGGVDIGQSHFGYGISSGGCIELCTVWQGQKVPYCKARTALLYRRDHSPSPSPTYELTHWGDAATTAWHKLHSKGTPDPKVYSLVTGEELVSLMCRAGYRGHRTLLQCGLSLGRVLGDLFSVLGRLVSAKLERQGLYTLADVHWTVAVPSCATSPASPHLSSLIEYAAVQGNMVPDMEESKVRVEPAERCLLRGAVQGLADCELGVGHVVTLVDLGSYAVSVWTVEITSTSPEGLKQETLLSSVQPYTHTPSGKDGLSALDRAYLTCVLRALSKAGGEGGDVDGMMASLASRPGIRAKLLLKWHSSIHSLEEEADETLTVEVAPRLLSLLGVENEIEEVTLLVRDVLSPLLDSVFKCVDSHLLSLGVGSHGMVLSGGMARCAHVTQALEDRYAAQTDACVVVPAEAWGLCMVGAVSMGGVGGMQRCTSQTALSSVPLTPYSNPFATPGTMREVAEDADLDIGPFNGRPLSPAIEVEETEESRRLVARTREGEPQRSFEALLSLVQSTVKRAM</sequence>
<evidence type="ECO:0000313" key="2">
    <source>
        <dbReference type="Proteomes" id="UP000265618"/>
    </source>
</evidence>
<evidence type="ECO:0000313" key="1">
    <source>
        <dbReference type="EMBL" id="GIQ84881.1"/>
    </source>
</evidence>
<dbReference type="Proteomes" id="UP000265618">
    <property type="component" value="Unassembled WGS sequence"/>
</dbReference>
<dbReference type="AlphaFoldDB" id="A0A9K3GJV2"/>
<comment type="caution">
    <text evidence="1">The sequence shown here is derived from an EMBL/GenBank/DDBJ whole genome shotgun (WGS) entry which is preliminary data.</text>
</comment>
<accession>A0A9K3GJV2</accession>
<proteinExistence type="predicted"/>
<gene>
    <name evidence="1" type="ORF">KIPB_006460</name>
</gene>
<name>A0A9K3GJV2_9EUKA</name>
<protein>
    <submittedName>
        <fullName evidence="1">Uncharacterized protein</fullName>
    </submittedName>
</protein>
<reference evidence="1 2" key="1">
    <citation type="journal article" date="2018" name="PLoS ONE">
        <title>The draft genome of Kipferlia bialata reveals reductive genome evolution in fornicate parasites.</title>
        <authorList>
            <person name="Tanifuji G."/>
            <person name="Takabayashi S."/>
            <person name="Kume K."/>
            <person name="Takagi M."/>
            <person name="Nakayama T."/>
            <person name="Kamikawa R."/>
            <person name="Inagaki Y."/>
            <person name="Hashimoto T."/>
        </authorList>
    </citation>
    <scope>NUCLEOTIDE SEQUENCE [LARGE SCALE GENOMIC DNA]</scope>
    <source>
        <strain evidence="1">NY0173</strain>
    </source>
</reference>
<organism evidence="1 2">
    <name type="scientific">Kipferlia bialata</name>
    <dbReference type="NCBI Taxonomy" id="797122"/>
    <lineage>
        <taxon>Eukaryota</taxon>
        <taxon>Metamonada</taxon>
        <taxon>Carpediemonas-like organisms</taxon>
        <taxon>Kipferlia</taxon>
    </lineage>
</organism>
<keyword evidence="2" id="KW-1185">Reference proteome</keyword>